<dbReference type="HOGENOM" id="CLU_084427_1_1_11"/>
<organism evidence="1 2">
    <name type="scientific">Intrasporangium calvum (strain ATCC 23552 / DSM 43043 / JCM 3097 / NBRC 12989 / NCIMB 10167 / NRRL B-3866 / 7 KIP)</name>
    <dbReference type="NCBI Taxonomy" id="710696"/>
    <lineage>
        <taxon>Bacteria</taxon>
        <taxon>Bacillati</taxon>
        <taxon>Actinomycetota</taxon>
        <taxon>Actinomycetes</taxon>
        <taxon>Micrococcales</taxon>
        <taxon>Intrasporangiaceae</taxon>
        <taxon>Intrasporangium</taxon>
    </lineage>
</organism>
<evidence type="ECO:0008006" key="3">
    <source>
        <dbReference type="Google" id="ProtNLM"/>
    </source>
</evidence>
<evidence type="ECO:0000313" key="1">
    <source>
        <dbReference type="EMBL" id="ADU49345.1"/>
    </source>
</evidence>
<dbReference type="OrthoDB" id="3870258at2"/>
<dbReference type="STRING" id="710696.Intca_2844"/>
<dbReference type="InterPro" id="IPR014942">
    <property type="entry name" value="AbiEii"/>
</dbReference>
<evidence type="ECO:0000313" key="2">
    <source>
        <dbReference type="Proteomes" id="UP000008914"/>
    </source>
</evidence>
<proteinExistence type="predicted"/>
<keyword evidence="2" id="KW-1185">Reference proteome</keyword>
<accession>E6SA97</accession>
<reference evidence="1 2" key="1">
    <citation type="journal article" date="2010" name="Stand. Genomic Sci.">
        <title>Complete genome sequence of Intrasporangium calvum type strain (7 KIP).</title>
        <authorList>
            <person name="Del Rio T.G."/>
            <person name="Chertkov O."/>
            <person name="Yasawong M."/>
            <person name="Lucas S."/>
            <person name="Deshpande S."/>
            <person name="Cheng J.F."/>
            <person name="Detter C."/>
            <person name="Tapia R."/>
            <person name="Han C."/>
            <person name="Goodwin L."/>
            <person name="Pitluck S."/>
            <person name="Liolios K."/>
            <person name="Ivanova N."/>
            <person name="Mavromatis K."/>
            <person name="Pati A."/>
            <person name="Chen A."/>
            <person name="Palaniappan K."/>
            <person name="Land M."/>
            <person name="Hauser L."/>
            <person name="Chang Y.J."/>
            <person name="Jeffries C.D."/>
            <person name="Rohde M."/>
            <person name="Pukall R."/>
            <person name="Sikorski J."/>
            <person name="Goker M."/>
            <person name="Woyke T."/>
            <person name="Bristow J."/>
            <person name="Eisen J.A."/>
            <person name="Markowitz V."/>
            <person name="Hugenholtz P."/>
            <person name="Kyrpides N.C."/>
            <person name="Klenk H.P."/>
            <person name="Lapidus A."/>
        </authorList>
    </citation>
    <scope>NUCLEOTIDE SEQUENCE [LARGE SCALE GENOMIC DNA]</scope>
    <source>
        <strain evidence="2">ATCC 23552 / DSM 43043 / JCM 3097 / NBRC 12989 / 7 KIP</strain>
    </source>
</reference>
<protein>
    <recommendedName>
        <fullName evidence="3">Nucleotidyl transferase AbiEii toxin, Type IV TA system</fullName>
    </recommendedName>
</protein>
<sequence length="216" mass="23449">MGRDRSLLTPFQLDVARVFFSLPAAEGFLLAGGAALLAQELTHRPTQDLDFFTVRGVGDVVRAKDEFTTAARARGWAVEHLQGSGDFCRLLIHGREGDLLVDLALESRPGMPARASVAGPTFAPEELAGRKLIALFDRAAARDFVDVYSLTGLFGKPTLLTQAAMIDLGFDTQVLASMIDRLDAYTDVDLLLDPQVTDVPALRVFFADWAAELRVG</sequence>
<dbReference type="AlphaFoldDB" id="E6SA97"/>
<dbReference type="eggNOG" id="COG2253">
    <property type="taxonomic scope" value="Bacteria"/>
</dbReference>
<dbReference type="KEGG" id="ica:Intca_2844"/>
<dbReference type="Pfam" id="PF08843">
    <property type="entry name" value="AbiEii"/>
    <property type="match status" value="1"/>
</dbReference>
<name>E6SA97_INTC7</name>
<dbReference type="Proteomes" id="UP000008914">
    <property type="component" value="Chromosome"/>
</dbReference>
<dbReference type="EMBL" id="CP002343">
    <property type="protein sequence ID" value="ADU49345.1"/>
    <property type="molecule type" value="Genomic_DNA"/>
</dbReference>
<gene>
    <name evidence="1" type="ordered locus">Intca_2844</name>
</gene>